<keyword evidence="2" id="KW-1185">Reference proteome</keyword>
<dbReference type="Proteomes" id="UP000502508">
    <property type="component" value="Chromosome"/>
</dbReference>
<dbReference type="EMBL" id="AP022870">
    <property type="protein sequence ID" value="BCB74471.1"/>
    <property type="molecule type" value="Genomic_DNA"/>
</dbReference>
<evidence type="ECO:0000313" key="1">
    <source>
        <dbReference type="EMBL" id="BCB74471.1"/>
    </source>
</evidence>
<accession>A0A6F8XL04</accession>
<dbReference type="AlphaFoldDB" id="A0A6F8XL04"/>
<dbReference type="KEGG" id="pfla:Pflav_008810"/>
<proteinExistence type="predicted"/>
<evidence type="ECO:0000313" key="2">
    <source>
        <dbReference type="Proteomes" id="UP000502508"/>
    </source>
</evidence>
<dbReference type="RefSeq" id="WP_173033862.1">
    <property type="nucleotide sequence ID" value="NZ_AP022870.1"/>
</dbReference>
<gene>
    <name evidence="1" type="ORF">Pflav_008810</name>
</gene>
<sequence length="107" mass="12033">MEDFNVAGQAREDVVRRILLEMADLALSVTDGRGVSRTLTKLAADLDRAGDDRAERTSVLRIILAMYQQGMGGFQDFTLQDQNGVQPEQVAFQHLRDRLFAQTLHEL</sequence>
<protein>
    <submittedName>
        <fullName evidence="1">Uncharacterized protein</fullName>
    </submittedName>
</protein>
<name>A0A6F8XL04_9ACTN</name>
<reference evidence="1 2" key="2">
    <citation type="submission" date="2020-03" db="EMBL/GenBank/DDBJ databases">
        <authorList>
            <person name="Ichikawa N."/>
            <person name="Kimura A."/>
            <person name="Kitahashi Y."/>
            <person name="Uohara A."/>
        </authorList>
    </citation>
    <scope>NUCLEOTIDE SEQUENCE [LARGE SCALE GENOMIC DNA]</scope>
    <source>
        <strain evidence="1 2">NBRC 107702</strain>
    </source>
</reference>
<reference evidence="1 2" key="1">
    <citation type="submission" date="2020-03" db="EMBL/GenBank/DDBJ databases">
        <title>Whole genome shotgun sequence of Phytohabitans flavus NBRC 107702.</title>
        <authorList>
            <person name="Komaki H."/>
            <person name="Tamura T."/>
        </authorList>
    </citation>
    <scope>NUCLEOTIDE SEQUENCE [LARGE SCALE GENOMIC DNA]</scope>
    <source>
        <strain evidence="1 2">NBRC 107702</strain>
    </source>
</reference>
<organism evidence="1 2">
    <name type="scientific">Phytohabitans flavus</name>
    <dbReference type="NCBI Taxonomy" id="1076124"/>
    <lineage>
        <taxon>Bacteria</taxon>
        <taxon>Bacillati</taxon>
        <taxon>Actinomycetota</taxon>
        <taxon>Actinomycetes</taxon>
        <taxon>Micromonosporales</taxon>
        <taxon>Micromonosporaceae</taxon>
    </lineage>
</organism>